<evidence type="ECO:0000313" key="3">
    <source>
        <dbReference type="EMBL" id="NCI50632.1"/>
    </source>
</evidence>
<evidence type="ECO:0000259" key="1">
    <source>
        <dbReference type="Pfam" id="PF00534"/>
    </source>
</evidence>
<dbReference type="Proteomes" id="UP000753802">
    <property type="component" value="Unassembled WGS sequence"/>
</dbReference>
<gene>
    <name evidence="3" type="ORF">GWC95_11905</name>
</gene>
<dbReference type="Gene3D" id="3.40.50.2000">
    <property type="entry name" value="Glycogen Phosphorylase B"/>
    <property type="match status" value="2"/>
</dbReference>
<protein>
    <submittedName>
        <fullName evidence="3">Glycosyltransferase family 1 protein</fullName>
    </submittedName>
</protein>
<dbReference type="InterPro" id="IPR001296">
    <property type="entry name" value="Glyco_trans_1"/>
</dbReference>
<keyword evidence="4" id="KW-1185">Reference proteome</keyword>
<sequence>MKLRIAIAGTRGIPNQYGGFEQFAQCLSKGLVERGHLVTVYNTHDHPYQNNEWNGVEIIHRRDLKYLGTAGQFIYDLNCIRHARKRKFDVLVILGYTSSSVWGKWFPKKTVIVTNMDGMEWKRSKYSKPVQFFLRYAEKLAIRFSHYHIADSVAVKQYLESKYGEPVRFISYGSEIPSVVDDSILLRYGLAKDQYYLLIARMEPENNIEVILDGVHKRNDGKKTIVVGNTENKFGRAMKLKFVNDPHIVFVGAIYDRASLDSLRANCLLYFHGHSVGGTNPSLLEAMSCGAVICAHDNEFNRWVLGEDAYWFNDAAGIAALVTDQNKNASMAMANLEKIRKNHSWKKIIDEYESIFLNAY</sequence>
<comment type="caution">
    <text evidence="3">The sequence shown here is derived from an EMBL/GenBank/DDBJ whole genome shotgun (WGS) entry which is preliminary data.</text>
</comment>
<accession>A0ABW9ZW97</accession>
<dbReference type="RefSeq" id="WP_161818950.1">
    <property type="nucleotide sequence ID" value="NZ_JAACJS010000015.1"/>
</dbReference>
<feature type="domain" description="Glycosyl transferase family 1" evidence="1">
    <location>
        <begin position="192"/>
        <end position="319"/>
    </location>
</feature>
<dbReference type="SUPFAM" id="SSF53756">
    <property type="entry name" value="UDP-Glycosyltransferase/glycogen phosphorylase"/>
    <property type="match status" value="1"/>
</dbReference>
<reference evidence="3 4" key="1">
    <citation type="submission" date="2020-01" db="EMBL/GenBank/DDBJ databases">
        <title>Genome analysis.</title>
        <authorList>
            <person name="Wu S."/>
            <person name="Wang G."/>
        </authorList>
    </citation>
    <scope>NUCLEOTIDE SEQUENCE [LARGE SCALE GENOMIC DNA]</scope>
    <source>
        <strain evidence="3 4">SYL130</strain>
    </source>
</reference>
<dbReference type="InterPro" id="IPR050194">
    <property type="entry name" value="Glycosyltransferase_grp1"/>
</dbReference>
<proteinExistence type="predicted"/>
<dbReference type="Pfam" id="PF09314">
    <property type="entry name" value="DUF1972"/>
    <property type="match status" value="1"/>
</dbReference>
<dbReference type="PANTHER" id="PTHR45947:SF3">
    <property type="entry name" value="SULFOQUINOVOSYL TRANSFERASE SQD2"/>
    <property type="match status" value="1"/>
</dbReference>
<dbReference type="EMBL" id="JAACJS010000015">
    <property type="protein sequence ID" value="NCI50632.1"/>
    <property type="molecule type" value="Genomic_DNA"/>
</dbReference>
<name>A0ABW9ZW97_9BACT</name>
<dbReference type="InterPro" id="IPR015393">
    <property type="entry name" value="DUF1972"/>
</dbReference>
<organism evidence="3 4">
    <name type="scientific">Sediminibacterium roseum</name>
    <dbReference type="NCBI Taxonomy" id="1978412"/>
    <lineage>
        <taxon>Bacteria</taxon>
        <taxon>Pseudomonadati</taxon>
        <taxon>Bacteroidota</taxon>
        <taxon>Chitinophagia</taxon>
        <taxon>Chitinophagales</taxon>
        <taxon>Chitinophagaceae</taxon>
        <taxon>Sediminibacterium</taxon>
    </lineage>
</organism>
<dbReference type="Pfam" id="PF00534">
    <property type="entry name" value="Glycos_transf_1"/>
    <property type="match status" value="1"/>
</dbReference>
<dbReference type="PANTHER" id="PTHR45947">
    <property type="entry name" value="SULFOQUINOVOSYL TRANSFERASE SQD2"/>
    <property type="match status" value="1"/>
</dbReference>
<evidence type="ECO:0000259" key="2">
    <source>
        <dbReference type="Pfam" id="PF09314"/>
    </source>
</evidence>
<evidence type="ECO:0000313" key="4">
    <source>
        <dbReference type="Proteomes" id="UP000753802"/>
    </source>
</evidence>
<feature type="domain" description="DUF1972" evidence="2">
    <location>
        <begin position="5"/>
        <end position="175"/>
    </location>
</feature>